<evidence type="ECO:0000256" key="2">
    <source>
        <dbReference type="ARBA" id="ARBA00008467"/>
    </source>
</evidence>
<evidence type="ECO:0000313" key="16">
    <source>
        <dbReference type="Proteomes" id="UP000317318"/>
    </source>
</evidence>
<keyword evidence="6 11" id="KW-0808">Transferase</keyword>
<dbReference type="Proteomes" id="UP000317318">
    <property type="component" value="Chromosome"/>
</dbReference>
<dbReference type="InterPro" id="IPR000794">
    <property type="entry name" value="Beta-ketoacyl_synthase"/>
</dbReference>
<comment type="function">
    <text evidence="11">Involved in the type II fatty acid elongation cycle. Catalyzes the elongation of a wide range of acyl-ACP by the addition of two carbons from malonyl-ACP to an acyl acceptor. Can efficiently catalyze the conversion of palmitoleoyl-ACP (cis-hexadec-9-enoyl-ACP) to cis-vaccenoyl-ACP (cis-octadec-11-enoyl-ACP), an essential step in the thermal regulation of fatty acid composition.</text>
</comment>
<dbReference type="RefSeq" id="WP_145363538.1">
    <property type="nucleotide sequence ID" value="NZ_CP036268.1"/>
</dbReference>
<dbReference type="EC" id="2.3.1.179" evidence="3 11"/>
<dbReference type="EMBL" id="CP036268">
    <property type="protein sequence ID" value="QDT37424.1"/>
    <property type="molecule type" value="Genomic_DNA"/>
</dbReference>
<dbReference type="SMART" id="SM00825">
    <property type="entry name" value="PKS_KS"/>
    <property type="match status" value="1"/>
</dbReference>
<evidence type="ECO:0000313" key="15">
    <source>
        <dbReference type="EMBL" id="QDT37424.1"/>
    </source>
</evidence>
<evidence type="ECO:0000256" key="7">
    <source>
        <dbReference type="ARBA" id="ARBA00022832"/>
    </source>
</evidence>
<dbReference type="NCBIfam" id="NF005589">
    <property type="entry name" value="PRK07314.1"/>
    <property type="match status" value="1"/>
</dbReference>
<dbReference type="Pfam" id="PF02801">
    <property type="entry name" value="Ketoacyl-synt_C"/>
    <property type="match status" value="1"/>
</dbReference>
<dbReference type="PIRSF" id="PIRSF000447">
    <property type="entry name" value="KAS_II"/>
    <property type="match status" value="1"/>
</dbReference>
<dbReference type="Pfam" id="PF00109">
    <property type="entry name" value="ketoacyl-synt"/>
    <property type="match status" value="1"/>
</dbReference>
<keyword evidence="10 11" id="KW-0012">Acyltransferase</keyword>
<evidence type="ECO:0000256" key="10">
    <source>
        <dbReference type="ARBA" id="ARBA00023315"/>
    </source>
</evidence>
<evidence type="ECO:0000256" key="13">
    <source>
        <dbReference type="RuleBase" id="RU003694"/>
    </source>
</evidence>
<evidence type="ECO:0000259" key="14">
    <source>
        <dbReference type="PROSITE" id="PS52004"/>
    </source>
</evidence>
<feature type="domain" description="Ketosynthase family 3 (KS3)" evidence="14">
    <location>
        <begin position="2"/>
        <end position="425"/>
    </location>
</feature>
<dbReference type="GO" id="GO:0005829">
    <property type="term" value="C:cytosol"/>
    <property type="evidence" value="ECO:0007669"/>
    <property type="project" value="TreeGrafter"/>
</dbReference>
<organism evidence="15 16">
    <name type="scientific">Stratiformator vulcanicus</name>
    <dbReference type="NCBI Taxonomy" id="2527980"/>
    <lineage>
        <taxon>Bacteria</taxon>
        <taxon>Pseudomonadati</taxon>
        <taxon>Planctomycetota</taxon>
        <taxon>Planctomycetia</taxon>
        <taxon>Planctomycetales</taxon>
        <taxon>Planctomycetaceae</taxon>
        <taxon>Stratiformator</taxon>
    </lineage>
</organism>
<comment type="similarity">
    <text evidence="2 11 13">Belongs to the thiolase-like superfamily. Beta-ketoacyl-ACP synthases family.</text>
</comment>
<comment type="catalytic activity">
    <reaction evidence="11">
        <text>a fatty acyl-[ACP] + malonyl-[ACP] + H(+) = a 3-oxoacyl-[ACP] + holo-[ACP] + CO2</text>
        <dbReference type="Rhea" id="RHEA:22836"/>
        <dbReference type="Rhea" id="RHEA-COMP:9623"/>
        <dbReference type="Rhea" id="RHEA-COMP:9685"/>
        <dbReference type="Rhea" id="RHEA-COMP:9916"/>
        <dbReference type="Rhea" id="RHEA-COMP:14125"/>
        <dbReference type="ChEBI" id="CHEBI:15378"/>
        <dbReference type="ChEBI" id="CHEBI:16526"/>
        <dbReference type="ChEBI" id="CHEBI:64479"/>
        <dbReference type="ChEBI" id="CHEBI:78449"/>
        <dbReference type="ChEBI" id="CHEBI:78776"/>
        <dbReference type="ChEBI" id="CHEBI:138651"/>
    </reaction>
</comment>
<dbReference type="FunFam" id="3.40.47.10:FF:000029">
    <property type="entry name" value="3-oxoacyl-[acyl-carrier-protein] synthase 1"/>
    <property type="match status" value="1"/>
</dbReference>
<dbReference type="GO" id="GO:0004315">
    <property type="term" value="F:3-oxoacyl-[acyl-carrier-protein] synthase activity"/>
    <property type="evidence" value="ECO:0007669"/>
    <property type="project" value="UniProtKB-UniRule"/>
</dbReference>
<dbReference type="NCBIfam" id="TIGR03150">
    <property type="entry name" value="fabF"/>
    <property type="match status" value="1"/>
</dbReference>
<keyword evidence="7" id="KW-0276">Fatty acid metabolism</keyword>
<proteinExistence type="inferred from homology"/>
<dbReference type="PANTHER" id="PTHR11712">
    <property type="entry name" value="POLYKETIDE SYNTHASE-RELATED"/>
    <property type="match status" value="1"/>
</dbReference>
<dbReference type="InterPro" id="IPR014031">
    <property type="entry name" value="Ketoacyl_synth_C"/>
</dbReference>
<dbReference type="InterPro" id="IPR020841">
    <property type="entry name" value="PKS_Beta-ketoAc_synthase_dom"/>
</dbReference>
<evidence type="ECO:0000256" key="3">
    <source>
        <dbReference type="ARBA" id="ARBA00012356"/>
    </source>
</evidence>
<dbReference type="KEGG" id="svp:Pan189_18040"/>
<dbReference type="PANTHER" id="PTHR11712:SF336">
    <property type="entry name" value="3-OXOACYL-[ACYL-CARRIER-PROTEIN] SYNTHASE, MITOCHONDRIAL"/>
    <property type="match status" value="1"/>
</dbReference>
<keyword evidence="9 11" id="KW-0275">Fatty acid biosynthesis</keyword>
<dbReference type="InterPro" id="IPR017568">
    <property type="entry name" value="3-oxoacyl-ACP_synth-2"/>
</dbReference>
<evidence type="ECO:0000256" key="8">
    <source>
        <dbReference type="ARBA" id="ARBA00023098"/>
    </source>
</evidence>
<sequence length="428" mass="45663">MRRRVVVTGIGCITPTGHTPAEFFSSLKEGKCGIAPIKNFDASHFPTTFAAEVKGYQLSKYLDNIDRFKLSGRNIHYAIGAAMQAVGDSGIGDDSSLDPARFGVYLGAGEGEQDFKTFMEMVAKAEKNGELDVETFTKVGLEQLNPQEELDQEPNMTAGHLASLFNAQGPNLNCLTACAASSQAIGEAAEIIRRGDADVMLSGGAHTMIHAFGITGFSLLTALSRRNESPETASRPFDKERDGFVLGEGAGMLILEDLERAKERGAPILGEINGYGVTADAYRITDIHPEGRGATAAIKMALEDASLNPEDLGYINAHGTSTQVNDRVETLAIKGALGEKAYDVPVSSIKSMVGHLIGAAGSVEAITCLLAIEDGVLPPTINYSTPDPDCDLDYIPNESRERKIDHALSNSFGFGGQNVSLILSRFKD</sequence>
<dbReference type="UniPathway" id="UPA00094"/>
<feature type="active site" description="For beta-ketoacyl synthase activity" evidence="12">
    <location>
        <position position="178"/>
    </location>
</feature>
<evidence type="ECO:0000256" key="6">
    <source>
        <dbReference type="ARBA" id="ARBA00022679"/>
    </source>
</evidence>
<evidence type="ECO:0000256" key="1">
    <source>
        <dbReference type="ARBA" id="ARBA00005194"/>
    </source>
</evidence>
<keyword evidence="5 11" id="KW-0444">Lipid biosynthesis</keyword>
<dbReference type="FunFam" id="3.40.47.10:FF:000018">
    <property type="entry name" value="3-oxoacyl-[acyl-carrier-protein] synthase 2"/>
    <property type="match status" value="1"/>
</dbReference>
<dbReference type="PROSITE" id="PS52004">
    <property type="entry name" value="KS3_2"/>
    <property type="match status" value="1"/>
</dbReference>
<evidence type="ECO:0000256" key="5">
    <source>
        <dbReference type="ARBA" id="ARBA00022516"/>
    </source>
</evidence>
<name>A0A517R0R2_9PLAN</name>
<evidence type="ECO:0000256" key="9">
    <source>
        <dbReference type="ARBA" id="ARBA00023160"/>
    </source>
</evidence>
<dbReference type="GO" id="GO:0030497">
    <property type="term" value="P:fatty acid elongation"/>
    <property type="evidence" value="ECO:0007669"/>
    <property type="project" value="UniProtKB-ARBA"/>
</dbReference>
<dbReference type="OrthoDB" id="292158at2"/>
<protein>
    <recommendedName>
        <fullName evidence="4 11">3-oxoacyl-[acyl-carrier-protein] synthase 2</fullName>
        <ecNumber evidence="3 11">2.3.1.179</ecNumber>
    </recommendedName>
</protein>
<comment type="catalytic activity">
    <reaction evidence="11">
        <text>(9Z)-hexadecenoyl-[ACP] + malonyl-[ACP] + H(+) = 3-oxo-(11Z)-octadecenoyl-[ACP] + holo-[ACP] + CO2</text>
        <dbReference type="Rhea" id="RHEA:55040"/>
        <dbReference type="Rhea" id="RHEA-COMP:9623"/>
        <dbReference type="Rhea" id="RHEA-COMP:9685"/>
        <dbReference type="Rhea" id="RHEA-COMP:10800"/>
        <dbReference type="Rhea" id="RHEA-COMP:14074"/>
        <dbReference type="ChEBI" id="CHEBI:15378"/>
        <dbReference type="ChEBI" id="CHEBI:16526"/>
        <dbReference type="ChEBI" id="CHEBI:64479"/>
        <dbReference type="ChEBI" id="CHEBI:78449"/>
        <dbReference type="ChEBI" id="CHEBI:83989"/>
        <dbReference type="ChEBI" id="CHEBI:138538"/>
        <dbReference type="EC" id="2.3.1.179"/>
    </reaction>
</comment>
<comment type="pathway">
    <text evidence="1 11">Lipid metabolism; fatty acid biosynthesis.</text>
</comment>
<keyword evidence="8" id="KW-0443">Lipid metabolism</keyword>
<dbReference type="Gene3D" id="3.40.47.10">
    <property type="match status" value="1"/>
</dbReference>
<evidence type="ECO:0000256" key="11">
    <source>
        <dbReference type="PIRNR" id="PIRNR000447"/>
    </source>
</evidence>
<accession>A0A517R0R2</accession>
<dbReference type="InterPro" id="IPR014030">
    <property type="entry name" value="Ketoacyl_synth_N"/>
</dbReference>
<dbReference type="CDD" id="cd00834">
    <property type="entry name" value="KAS_I_II"/>
    <property type="match status" value="1"/>
</dbReference>
<evidence type="ECO:0000256" key="12">
    <source>
        <dbReference type="PIRSR" id="PIRSR000447-1"/>
    </source>
</evidence>
<dbReference type="InterPro" id="IPR016039">
    <property type="entry name" value="Thiolase-like"/>
</dbReference>
<keyword evidence="16" id="KW-1185">Reference proteome</keyword>
<dbReference type="SUPFAM" id="SSF53901">
    <property type="entry name" value="Thiolase-like"/>
    <property type="match status" value="2"/>
</dbReference>
<gene>
    <name evidence="15" type="primary">fabF_2</name>
    <name evidence="15" type="ORF">Pan189_18040</name>
</gene>
<evidence type="ECO:0000256" key="4">
    <source>
        <dbReference type="ARBA" id="ARBA00014657"/>
    </source>
</evidence>
<dbReference type="AlphaFoldDB" id="A0A517R0R2"/>
<reference evidence="15 16" key="1">
    <citation type="submission" date="2019-02" db="EMBL/GenBank/DDBJ databases">
        <title>Deep-cultivation of Planctomycetes and their phenomic and genomic characterization uncovers novel biology.</title>
        <authorList>
            <person name="Wiegand S."/>
            <person name="Jogler M."/>
            <person name="Boedeker C."/>
            <person name="Pinto D."/>
            <person name="Vollmers J."/>
            <person name="Rivas-Marin E."/>
            <person name="Kohn T."/>
            <person name="Peeters S.H."/>
            <person name="Heuer A."/>
            <person name="Rast P."/>
            <person name="Oberbeckmann S."/>
            <person name="Bunk B."/>
            <person name="Jeske O."/>
            <person name="Meyerdierks A."/>
            <person name="Storesund J.E."/>
            <person name="Kallscheuer N."/>
            <person name="Luecker S."/>
            <person name="Lage O.M."/>
            <person name="Pohl T."/>
            <person name="Merkel B.J."/>
            <person name="Hornburger P."/>
            <person name="Mueller R.-W."/>
            <person name="Bruemmer F."/>
            <person name="Labrenz M."/>
            <person name="Spormann A.M."/>
            <person name="Op den Camp H."/>
            <person name="Overmann J."/>
            <person name="Amann R."/>
            <person name="Jetten M.S.M."/>
            <person name="Mascher T."/>
            <person name="Medema M.H."/>
            <person name="Devos D.P."/>
            <person name="Kaster A.-K."/>
            <person name="Ovreas L."/>
            <person name="Rohde M."/>
            <person name="Galperin M.Y."/>
            <person name="Jogler C."/>
        </authorList>
    </citation>
    <scope>NUCLEOTIDE SEQUENCE [LARGE SCALE GENOMIC DNA]</scope>
    <source>
        <strain evidence="15 16">Pan189</strain>
    </source>
</reference>